<protein>
    <submittedName>
        <fullName evidence="2">Uncharacterized protein</fullName>
    </submittedName>
</protein>
<organism evidence="2 3">
    <name type="scientific">Meloidogyne enterolobii</name>
    <name type="common">Root-knot nematode worm</name>
    <name type="synonym">Meloidogyne mayaguensis</name>
    <dbReference type="NCBI Taxonomy" id="390850"/>
    <lineage>
        <taxon>Eukaryota</taxon>
        <taxon>Metazoa</taxon>
        <taxon>Ecdysozoa</taxon>
        <taxon>Nematoda</taxon>
        <taxon>Chromadorea</taxon>
        <taxon>Rhabditida</taxon>
        <taxon>Tylenchina</taxon>
        <taxon>Tylenchomorpha</taxon>
        <taxon>Tylenchoidea</taxon>
        <taxon>Meloidogynidae</taxon>
        <taxon>Meloidogyninae</taxon>
        <taxon>Meloidogyne</taxon>
    </lineage>
</organism>
<reference evidence="2 3" key="1">
    <citation type="submission" date="2020-08" db="EMBL/GenBank/DDBJ databases">
        <authorList>
            <person name="Koutsovoulos G."/>
            <person name="Danchin GJ E."/>
        </authorList>
    </citation>
    <scope>NUCLEOTIDE SEQUENCE [LARGE SCALE GENOMIC DNA]</scope>
</reference>
<evidence type="ECO:0000313" key="3">
    <source>
        <dbReference type="Proteomes" id="UP000580250"/>
    </source>
</evidence>
<evidence type="ECO:0000313" key="2">
    <source>
        <dbReference type="EMBL" id="CAD2165302.1"/>
    </source>
</evidence>
<feature type="compositionally biased region" description="Polar residues" evidence="1">
    <location>
        <begin position="10"/>
        <end position="19"/>
    </location>
</feature>
<proteinExistence type="predicted"/>
<gene>
    <name evidence="2" type="ORF">MENT_LOCUS17093</name>
</gene>
<feature type="region of interest" description="Disordered" evidence="1">
    <location>
        <begin position="1"/>
        <end position="30"/>
    </location>
</feature>
<name>A0A6V7UUR0_MELEN</name>
<dbReference type="Proteomes" id="UP000580250">
    <property type="component" value="Unassembled WGS sequence"/>
</dbReference>
<dbReference type="EMBL" id="CAJEWN010000109">
    <property type="protein sequence ID" value="CAD2165302.1"/>
    <property type="molecule type" value="Genomic_DNA"/>
</dbReference>
<evidence type="ECO:0000256" key="1">
    <source>
        <dbReference type="SAM" id="MobiDB-lite"/>
    </source>
</evidence>
<accession>A0A6V7UUR0</accession>
<dbReference type="AlphaFoldDB" id="A0A6V7UUR0"/>
<comment type="caution">
    <text evidence="2">The sequence shown here is derived from an EMBL/GenBank/DDBJ whole genome shotgun (WGS) entry which is preliminary data.</text>
</comment>
<sequence length="71" mass="8118">MIPAPKQGLNVHQNKTAGMNQQSSNNSQNCYNNTMKHSGCSQSSEGHYYTLIYKTLDVTITQQFFQQQQYI</sequence>
<feature type="compositionally biased region" description="Low complexity" evidence="1">
    <location>
        <begin position="20"/>
        <end position="30"/>
    </location>
</feature>